<gene>
    <name evidence="5" type="ORF">RJJ65_38620</name>
</gene>
<dbReference type="Gene3D" id="1.10.1780.10">
    <property type="entry name" value="Clp, N-terminal domain"/>
    <property type="match status" value="1"/>
</dbReference>
<sequence length="78" mass="8521">MRFEKFTDSMQKSLSNAKSLDSGRDHTGIESFHILASLLQEPSNTSLLQQAGANLMTLQQKIEQALTDAPTITNPTGD</sequence>
<feature type="region of interest" description="Disordered" evidence="3">
    <location>
        <begin position="1"/>
        <end position="24"/>
    </location>
</feature>
<feature type="compositionally biased region" description="Polar residues" evidence="3">
    <location>
        <begin position="8"/>
        <end position="19"/>
    </location>
</feature>
<dbReference type="Pfam" id="PF02861">
    <property type="entry name" value="Clp_N"/>
    <property type="match status" value="1"/>
</dbReference>
<evidence type="ECO:0000313" key="5">
    <source>
        <dbReference type="EMBL" id="MDR9778459.1"/>
    </source>
</evidence>
<dbReference type="GO" id="GO:0008233">
    <property type="term" value="F:peptidase activity"/>
    <property type="evidence" value="ECO:0007669"/>
    <property type="project" value="UniProtKB-KW"/>
</dbReference>
<proteinExistence type="inferred from homology"/>
<organism evidence="5 6">
    <name type="scientific">Rhizobium hidalgonense</name>
    <dbReference type="NCBI Taxonomy" id="1538159"/>
    <lineage>
        <taxon>Bacteria</taxon>
        <taxon>Pseudomonadati</taxon>
        <taxon>Pseudomonadota</taxon>
        <taxon>Alphaproteobacteria</taxon>
        <taxon>Hyphomicrobiales</taxon>
        <taxon>Rhizobiaceae</taxon>
        <taxon>Rhizobium/Agrobacterium group</taxon>
        <taxon>Rhizobium</taxon>
    </lineage>
</organism>
<evidence type="ECO:0000313" key="6">
    <source>
        <dbReference type="Proteomes" id="UP001268610"/>
    </source>
</evidence>
<dbReference type="InterPro" id="IPR036628">
    <property type="entry name" value="Clp_N_dom_sf"/>
</dbReference>
<dbReference type="GO" id="GO:0006508">
    <property type="term" value="P:proteolysis"/>
    <property type="evidence" value="ECO:0007669"/>
    <property type="project" value="UniProtKB-KW"/>
</dbReference>
<dbReference type="RefSeq" id="WP_310866512.1">
    <property type="nucleotide sequence ID" value="NZ_JAVLSF010000840.1"/>
</dbReference>
<dbReference type="AlphaFoldDB" id="A0AAJ2H3W6"/>
<keyword evidence="5" id="KW-0378">Hydrolase</keyword>
<dbReference type="Proteomes" id="UP001268610">
    <property type="component" value="Unassembled WGS sequence"/>
</dbReference>
<reference evidence="5" key="1">
    <citation type="submission" date="2023-04" db="EMBL/GenBank/DDBJ databases">
        <title>Genomic characterization of faba bean (Vicia faba) microsymbionts in Mexican soils.</title>
        <authorList>
            <person name="Rivera Orduna F.N."/>
            <person name="Guevara-Luna J."/>
            <person name="Yan J."/>
            <person name="Arroyo-Herrera I."/>
            <person name="Li Y."/>
            <person name="Vasquez-Murrieta M.S."/>
            <person name="Wang E.T."/>
        </authorList>
    </citation>
    <scope>NUCLEOTIDE SEQUENCE</scope>
    <source>
        <strain evidence="5">CH26</strain>
    </source>
</reference>
<dbReference type="EMBL" id="JAVLSF010000840">
    <property type="protein sequence ID" value="MDR9778459.1"/>
    <property type="molecule type" value="Genomic_DNA"/>
</dbReference>
<dbReference type="PROSITE" id="PS51903">
    <property type="entry name" value="CLP_R"/>
    <property type="match status" value="1"/>
</dbReference>
<name>A0AAJ2H3W6_9HYPH</name>
<dbReference type="InterPro" id="IPR004176">
    <property type="entry name" value="Clp_R_N"/>
</dbReference>
<feature type="domain" description="Clp R" evidence="4">
    <location>
        <begin position="3"/>
        <end position="78"/>
    </location>
</feature>
<accession>A0AAJ2H3W6</accession>
<comment type="caution">
    <text evidence="5">The sequence shown here is derived from an EMBL/GenBank/DDBJ whole genome shotgun (WGS) entry which is preliminary data.</text>
</comment>
<keyword evidence="2" id="KW-0677">Repeat</keyword>
<feature type="non-terminal residue" evidence="5">
    <location>
        <position position="78"/>
    </location>
</feature>
<comment type="similarity">
    <text evidence="1">Belongs to the ClpA/ClpB family.</text>
</comment>
<evidence type="ECO:0000256" key="3">
    <source>
        <dbReference type="SAM" id="MobiDB-lite"/>
    </source>
</evidence>
<evidence type="ECO:0000259" key="4">
    <source>
        <dbReference type="PROSITE" id="PS51903"/>
    </source>
</evidence>
<keyword evidence="5" id="KW-0645">Protease</keyword>
<evidence type="ECO:0000256" key="2">
    <source>
        <dbReference type="PROSITE-ProRule" id="PRU01251"/>
    </source>
</evidence>
<protein>
    <submittedName>
        <fullName evidence="5">Clp protease N-terminal domain-containing protein</fullName>
    </submittedName>
</protein>
<dbReference type="SUPFAM" id="SSF81923">
    <property type="entry name" value="Double Clp-N motif"/>
    <property type="match status" value="1"/>
</dbReference>
<evidence type="ECO:0000256" key="1">
    <source>
        <dbReference type="ARBA" id="ARBA00008675"/>
    </source>
</evidence>